<dbReference type="PRINTS" id="PR00723">
    <property type="entry name" value="SUBTILISIN"/>
</dbReference>
<dbReference type="HOGENOM" id="CLU_000625_4_2_1"/>
<dbReference type="OMA" id="HDGSSHW"/>
<evidence type="ECO:0000256" key="6">
    <source>
        <dbReference type="PIRSR" id="PIRSR615500-1"/>
    </source>
</evidence>
<accession>K3ZMM6</accession>
<dbReference type="InterPro" id="IPR010259">
    <property type="entry name" value="S8pro/Inhibitor_I9"/>
</dbReference>
<keyword evidence="4 7" id="KW-0378">Hydrolase</keyword>
<sequence length="850" mass="93221">MEWNRDLNLVSYMQCATTRLLGCIHVMVTVRSLFVATVWNNQTIKALAEQSHRLLCSTGDHSLALNDGSDAAELIFSLFKHLYIVYLGERQHEDADLVTASHHDMLASVLGSKEAAVESIVYSYKHAWILWLRLLPGVESIRKNEMHSVHTTRSWDFMGLPYNQPNGLLANAKMGADIIIGVLDSGIWPESPSFHDDGYRPPPSKWKGICQIGDSFGPEKCNGKIIGARWYTAGVDKALLNGEFLSPRDANDHGTHTASTAAGNLVHNVSLHGLAAGDARGGAPRARISVYKVCWGIRSVRLICSEAAAAKAIDDAIHDGVDVLSISMYGPLLLPASLHAVAKGISVTVQNMAPWLLTVAAATIDQLFPTTITLGRGQKLVGQSLFTDVKEGNRFHKLELFLNKNLMDIKSRHSYIFVHLLSVITYKCTKHTLFFPNMPLVFTLENSPGFSAIIFYKKNLYFRFPYLGFCFTTTTVLPVERLVQIAKTVRLNGGRGFIYTQHSTDLLDICTSVSMSTPCVAINKEVSYQIYQYYRTNKIPQAKISLTQTMIGGGILAPKVAAFSSQGPSQGPRGAKDSQACLIDMLQIWCHTAGSFMFLFPQPDIAAPGVNILAAAPQIGIYKEYGISYLNSGTSMSCPHVSGIVALLKSLHPDWSPAALKSALMTTALVTDNNGLPLLADGSPAKIADPFDFGAGFVNPIKASDPGLIYDIEPLDYQKLLRNCSILSDTEGTCPVIERSLLNLNLPSIAIRNLKTSETVLRTVTNVGQPDAVYKAFFEPPTGVEMSVEPTMLMFGKKRSQSFKVTFKAMHKVQGDYSFGNLVWHDGGSHWVRIPIAVRVVIQNLYSTVF</sequence>
<evidence type="ECO:0000256" key="4">
    <source>
        <dbReference type="ARBA" id="ARBA00022801"/>
    </source>
</evidence>
<protein>
    <recommendedName>
        <fullName evidence="13">Subtilisin-like protease fibronectin type-III domain-containing protein</fullName>
    </recommendedName>
</protein>
<dbReference type="InterPro" id="IPR023828">
    <property type="entry name" value="Peptidase_S8_Ser-AS"/>
</dbReference>
<dbReference type="Gene3D" id="3.50.30.30">
    <property type="match status" value="2"/>
</dbReference>
<dbReference type="Gramene" id="KQK94042">
    <property type="protein sequence ID" value="KQK94042"/>
    <property type="gene ID" value="SETIT_027845mg"/>
</dbReference>
<dbReference type="PANTHER" id="PTHR10795">
    <property type="entry name" value="PROPROTEIN CONVERTASE SUBTILISIN/KEXIN"/>
    <property type="match status" value="1"/>
</dbReference>
<dbReference type="PROSITE" id="PS51892">
    <property type="entry name" value="SUBTILASE"/>
    <property type="match status" value="1"/>
</dbReference>
<dbReference type="Gene3D" id="3.40.50.200">
    <property type="entry name" value="Peptidase S8/S53 domain"/>
    <property type="match status" value="2"/>
</dbReference>
<dbReference type="Pfam" id="PF00082">
    <property type="entry name" value="Peptidase_S8"/>
    <property type="match status" value="2"/>
</dbReference>
<reference evidence="12" key="1">
    <citation type="journal article" date="2012" name="Nat. Biotechnol.">
        <title>Reference genome sequence of the model plant Setaria.</title>
        <authorList>
            <person name="Bennetzen J.L."/>
            <person name="Schmutz J."/>
            <person name="Wang H."/>
            <person name="Percifield R."/>
            <person name="Hawkins J."/>
            <person name="Pontaroli A.C."/>
            <person name="Estep M."/>
            <person name="Feng L."/>
            <person name="Vaughn J.N."/>
            <person name="Grimwood J."/>
            <person name="Jenkins J."/>
            <person name="Barry K."/>
            <person name="Lindquist E."/>
            <person name="Hellsten U."/>
            <person name="Deshpande S."/>
            <person name="Wang X."/>
            <person name="Wu X."/>
            <person name="Mitros T."/>
            <person name="Triplett J."/>
            <person name="Yang X."/>
            <person name="Ye C.Y."/>
            <person name="Mauro-Herrera M."/>
            <person name="Wang L."/>
            <person name="Li P."/>
            <person name="Sharma M."/>
            <person name="Sharma R."/>
            <person name="Ronald P.C."/>
            <person name="Panaud O."/>
            <person name="Kellogg E.A."/>
            <person name="Brutnell T.P."/>
            <person name="Doust A.N."/>
            <person name="Tuskan G.A."/>
            <person name="Rokhsar D."/>
            <person name="Devos K.M."/>
        </authorList>
    </citation>
    <scope>NUCLEOTIDE SEQUENCE [LARGE SCALE GENOMIC DNA]</scope>
    <source>
        <strain evidence="12">cv. Yugu1</strain>
    </source>
</reference>
<name>K3ZMM6_SETIT</name>
<comment type="similarity">
    <text evidence="1 7">Belongs to the peptidase S8 family.</text>
</comment>
<feature type="domain" description="Peptidase S8/S53" evidence="8">
    <location>
        <begin position="602"/>
        <end position="673"/>
    </location>
</feature>
<feature type="active site" description="Charge relay system" evidence="6 7">
    <location>
        <position position="253"/>
    </location>
</feature>
<dbReference type="InterPro" id="IPR036852">
    <property type="entry name" value="Peptidase_S8/S53_dom_sf"/>
</dbReference>
<dbReference type="SUPFAM" id="SSF52743">
    <property type="entry name" value="Subtilisin-like"/>
    <property type="match status" value="1"/>
</dbReference>
<dbReference type="GO" id="GO:0005576">
    <property type="term" value="C:extracellular region"/>
    <property type="evidence" value="ECO:0000318"/>
    <property type="project" value="GO_Central"/>
</dbReference>
<dbReference type="InterPro" id="IPR015500">
    <property type="entry name" value="Peptidase_S8_subtilisin-rel"/>
</dbReference>
<dbReference type="FunFam" id="2.60.40.2310:FF:000001">
    <property type="entry name" value="Subtilisin-like protease SBT1.5"/>
    <property type="match status" value="1"/>
</dbReference>
<dbReference type="AlphaFoldDB" id="K3ZMM6"/>
<dbReference type="InterPro" id="IPR000209">
    <property type="entry name" value="Peptidase_S8/S53_dom"/>
</dbReference>
<evidence type="ECO:0000259" key="9">
    <source>
        <dbReference type="Pfam" id="PF05922"/>
    </source>
</evidence>
<dbReference type="Pfam" id="PF05922">
    <property type="entry name" value="Inhibitor_I9"/>
    <property type="match status" value="1"/>
</dbReference>
<dbReference type="GO" id="GO:0004252">
    <property type="term" value="F:serine-type endopeptidase activity"/>
    <property type="evidence" value="ECO:0000318"/>
    <property type="project" value="GO_Central"/>
</dbReference>
<dbReference type="EMBL" id="AGNK02004748">
    <property type="status" value="NOT_ANNOTATED_CDS"/>
    <property type="molecule type" value="Genomic_DNA"/>
</dbReference>
<keyword evidence="5 7" id="KW-0720">Serine protease</keyword>
<keyword evidence="3" id="KW-0732">Signal</keyword>
<organism evidence="11 12">
    <name type="scientific">Setaria italica</name>
    <name type="common">Foxtail millet</name>
    <name type="synonym">Panicum italicum</name>
    <dbReference type="NCBI Taxonomy" id="4555"/>
    <lineage>
        <taxon>Eukaryota</taxon>
        <taxon>Viridiplantae</taxon>
        <taxon>Streptophyta</taxon>
        <taxon>Embryophyta</taxon>
        <taxon>Tracheophyta</taxon>
        <taxon>Spermatophyta</taxon>
        <taxon>Magnoliopsida</taxon>
        <taxon>Liliopsida</taxon>
        <taxon>Poales</taxon>
        <taxon>Poaceae</taxon>
        <taxon>PACMAD clade</taxon>
        <taxon>Panicoideae</taxon>
        <taxon>Panicodae</taxon>
        <taxon>Paniceae</taxon>
        <taxon>Cenchrinae</taxon>
        <taxon>Setaria</taxon>
    </lineage>
</organism>
<dbReference type="eggNOG" id="ENOG502R8FD">
    <property type="taxonomic scope" value="Eukaryota"/>
</dbReference>
<dbReference type="EnsemblPlants" id="KQK94042">
    <property type="protein sequence ID" value="KQK94042"/>
    <property type="gene ID" value="SETIT_027845mg"/>
</dbReference>
<dbReference type="PROSITE" id="PS00138">
    <property type="entry name" value="SUBTILASE_SER"/>
    <property type="match status" value="1"/>
</dbReference>
<evidence type="ECO:0000259" key="10">
    <source>
        <dbReference type="Pfam" id="PF17766"/>
    </source>
</evidence>
<dbReference type="InterPro" id="IPR041469">
    <property type="entry name" value="Subtilisin-like_FN3"/>
</dbReference>
<evidence type="ECO:0000313" key="11">
    <source>
        <dbReference type="EnsemblPlants" id="KQK94042"/>
    </source>
</evidence>
<evidence type="ECO:0000256" key="7">
    <source>
        <dbReference type="PROSITE-ProRule" id="PRU01240"/>
    </source>
</evidence>
<dbReference type="InterPro" id="IPR045051">
    <property type="entry name" value="SBT"/>
</dbReference>
<dbReference type="Proteomes" id="UP000004995">
    <property type="component" value="Unassembled WGS sequence"/>
</dbReference>
<dbReference type="GO" id="GO:0006508">
    <property type="term" value="P:proteolysis"/>
    <property type="evidence" value="ECO:0007669"/>
    <property type="project" value="UniProtKB-KW"/>
</dbReference>
<evidence type="ECO:0000256" key="1">
    <source>
        <dbReference type="ARBA" id="ARBA00011073"/>
    </source>
</evidence>
<dbReference type="InterPro" id="IPR037045">
    <property type="entry name" value="S8pro/Inhibitor_I9_sf"/>
</dbReference>
<feature type="domain" description="Inhibitor I9" evidence="9">
    <location>
        <begin position="83"/>
        <end position="128"/>
    </location>
</feature>
<reference evidence="11" key="2">
    <citation type="submission" date="2018-08" db="UniProtKB">
        <authorList>
            <consortium name="EnsemblPlants"/>
        </authorList>
    </citation>
    <scope>IDENTIFICATION</scope>
    <source>
        <strain evidence="11">Yugu1</strain>
    </source>
</reference>
<evidence type="ECO:0008006" key="13">
    <source>
        <dbReference type="Google" id="ProtNLM"/>
    </source>
</evidence>
<evidence type="ECO:0000256" key="2">
    <source>
        <dbReference type="ARBA" id="ARBA00022670"/>
    </source>
</evidence>
<feature type="active site" description="Charge relay system" evidence="6 7">
    <location>
        <position position="635"/>
    </location>
</feature>
<evidence type="ECO:0000256" key="3">
    <source>
        <dbReference type="ARBA" id="ARBA00022729"/>
    </source>
</evidence>
<evidence type="ECO:0000256" key="5">
    <source>
        <dbReference type="ARBA" id="ARBA00022825"/>
    </source>
</evidence>
<dbReference type="InParanoid" id="K3ZMM6"/>
<evidence type="ECO:0000313" key="12">
    <source>
        <dbReference type="Proteomes" id="UP000004995"/>
    </source>
</evidence>
<dbReference type="Gene3D" id="2.60.40.2310">
    <property type="match status" value="1"/>
</dbReference>
<evidence type="ECO:0000259" key="8">
    <source>
        <dbReference type="Pfam" id="PF00082"/>
    </source>
</evidence>
<feature type="domain" description="Peptidase S8/S53" evidence="8">
    <location>
        <begin position="175"/>
        <end position="328"/>
    </location>
</feature>
<feature type="active site" description="Charge relay system" evidence="6 7">
    <location>
        <position position="184"/>
    </location>
</feature>
<dbReference type="Gene3D" id="3.30.70.80">
    <property type="entry name" value="Peptidase S8 propeptide/proteinase inhibitor I9"/>
    <property type="match status" value="1"/>
</dbReference>
<keyword evidence="12" id="KW-1185">Reference proteome</keyword>
<dbReference type="CDD" id="cd02120">
    <property type="entry name" value="PA_subtilisin_like"/>
    <property type="match status" value="1"/>
</dbReference>
<feature type="domain" description="Subtilisin-like protease fibronectin type-III" evidence="10">
    <location>
        <begin position="743"/>
        <end position="838"/>
    </location>
</feature>
<dbReference type="Pfam" id="PF17766">
    <property type="entry name" value="fn3_6"/>
    <property type="match status" value="1"/>
</dbReference>
<proteinExistence type="inferred from homology"/>
<keyword evidence="2 7" id="KW-0645">Protease</keyword>